<gene>
    <name evidence="1" type="ORF">SDC9_180356</name>
</gene>
<organism evidence="1">
    <name type="scientific">bioreactor metagenome</name>
    <dbReference type="NCBI Taxonomy" id="1076179"/>
    <lineage>
        <taxon>unclassified sequences</taxon>
        <taxon>metagenomes</taxon>
        <taxon>ecological metagenomes</taxon>
    </lineage>
</organism>
<dbReference type="InterPro" id="IPR013320">
    <property type="entry name" value="ConA-like_dom_sf"/>
</dbReference>
<dbReference type="SUPFAM" id="SSF49899">
    <property type="entry name" value="Concanavalin A-like lectins/glucanases"/>
    <property type="match status" value="1"/>
</dbReference>
<evidence type="ECO:0000313" key="1">
    <source>
        <dbReference type="EMBL" id="MPN32873.1"/>
    </source>
</evidence>
<proteinExistence type="predicted"/>
<sequence>MNGELFHTSTTTDARFRINPAAVILCGGPWTKKDDNEFDIAEISIWNGALTADDIRELEGIE</sequence>
<protein>
    <submittedName>
        <fullName evidence="1">Uncharacterized protein</fullName>
    </submittedName>
</protein>
<dbReference type="EMBL" id="VSSQ01085112">
    <property type="protein sequence ID" value="MPN32873.1"/>
    <property type="molecule type" value="Genomic_DNA"/>
</dbReference>
<name>A0A645HAP9_9ZZZZ</name>
<reference evidence="1" key="1">
    <citation type="submission" date="2019-08" db="EMBL/GenBank/DDBJ databases">
        <authorList>
            <person name="Kucharzyk K."/>
            <person name="Murdoch R.W."/>
            <person name="Higgins S."/>
            <person name="Loffler F."/>
        </authorList>
    </citation>
    <scope>NUCLEOTIDE SEQUENCE</scope>
</reference>
<dbReference type="Gene3D" id="2.60.120.200">
    <property type="match status" value="1"/>
</dbReference>
<accession>A0A645HAP9</accession>
<dbReference type="AlphaFoldDB" id="A0A645HAP9"/>
<comment type="caution">
    <text evidence="1">The sequence shown here is derived from an EMBL/GenBank/DDBJ whole genome shotgun (WGS) entry which is preliminary data.</text>
</comment>